<dbReference type="PANTHER" id="PTHR43283:SF18">
    <property type="match status" value="1"/>
</dbReference>
<keyword evidence="4" id="KW-1185">Reference proteome</keyword>
<dbReference type="Gene3D" id="3.40.710.10">
    <property type="entry name" value="DD-peptidase/beta-lactamase superfamily"/>
    <property type="match status" value="1"/>
</dbReference>
<feature type="domain" description="Beta-lactamase-related" evidence="2">
    <location>
        <begin position="24"/>
        <end position="333"/>
    </location>
</feature>
<dbReference type="PANTHER" id="PTHR43283">
    <property type="entry name" value="BETA-LACTAMASE-RELATED"/>
    <property type="match status" value="1"/>
</dbReference>
<protein>
    <recommendedName>
        <fullName evidence="2">Beta-lactamase-related domain-containing protein</fullName>
    </recommendedName>
</protein>
<evidence type="ECO:0000259" key="2">
    <source>
        <dbReference type="Pfam" id="PF00144"/>
    </source>
</evidence>
<comment type="caution">
    <text evidence="3">The sequence shown here is derived from an EMBL/GenBank/DDBJ whole genome shotgun (WGS) entry which is preliminary data.</text>
</comment>
<dbReference type="OrthoDB" id="113033at2"/>
<dbReference type="EMBL" id="QFYS01000008">
    <property type="protein sequence ID" value="RAK63354.1"/>
    <property type="molecule type" value="Genomic_DNA"/>
</dbReference>
<evidence type="ECO:0000313" key="4">
    <source>
        <dbReference type="Proteomes" id="UP000249524"/>
    </source>
</evidence>
<name>A0A328BC31_9CAUL</name>
<dbReference type="RefSeq" id="WP_111277194.1">
    <property type="nucleotide sequence ID" value="NZ_QFYS01000008.1"/>
</dbReference>
<dbReference type="InterPro" id="IPR001466">
    <property type="entry name" value="Beta-lactam-related"/>
</dbReference>
<evidence type="ECO:0000313" key="3">
    <source>
        <dbReference type="EMBL" id="RAK63354.1"/>
    </source>
</evidence>
<dbReference type="InterPro" id="IPR012338">
    <property type="entry name" value="Beta-lactam/transpept-like"/>
</dbReference>
<proteinExistence type="predicted"/>
<organism evidence="3 4">
    <name type="scientific">Phenylobacterium kunshanense</name>
    <dbReference type="NCBI Taxonomy" id="1445034"/>
    <lineage>
        <taxon>Bacteria</taxon>
        <taxon>Pseudomonadati</taxon>
        <taxon>Pseudomonadota</taxon>
        <taxon>Alphaproteobacteria</taxon>
        <taxon>Caulobacterales</taxon>
        <taxon>Caulobacteraceae</taxon>
        <taxon>Phenylobacterium</taxon>
    </lineage>
</organism>
<dbReference type="Proteomes" id="UP000249524">
    <property type="component" value="Unassembled WGS sequence"/>
</dbReference>
<feature type="chain" id="PRO_5016405692" description="Beta-lactamase-related domain-containing protein" evidence="1">
    <location>
        <begin position="22"/>
        <end position="456"/>
    </location>
</feature>
<dbReference type="Pfam" id="PF00144">
    <property type="entry name" value="Beta-lactamase"/>
    <property type="match status" value="1"/>
</dbReference>
<dbReference type="SUPFAM" id="SSF56601">
    <property type="entry name" value="beta-lactamase/transpeptidase-like"/>
    <property type="match status" value="1"/>
</dbReference>
<accession>A0A328BC31</accession>
<dbReference type="AlphaFoldDB" id="A0A328BC31"/>
<dbReference type="InterPro" id="IPR050789">
    <property type="entry name" value="Diverse_Enzym_Activities"/>
</dbReference>
<evidence type="ECO:0000256" key="1">
    <source>
        <dbReference type="SAM" id="SignalP"/>
    </source>
</evidence>
<sequence length="456" mass="49084">MLRLALAVLFAVCIPAAVARADEVDDVVRRYMAASHIPGAAVAVIKDGRTVRTSSYGVANLEWPGPVTADTPFQIASVSKVFGGIVLMRLVDKGLIQLDAPIDRYLGAVPDGWRPITVRHLASHTSGLPEGLGMPSSATPQQVLEAAKGRPLAYTPGAESRYGLTDFVVLTAVMERVSGLTYAELLKREVIEPLKLTRTGFAFVREDGRVRTAEVIPGRASVYAWRDGVQRDESYLYPVFTYSAGGLFASVRDIATLFTALDSGGYLSAGSLRELMTPARLNDGATAPFGIGWTVGTYRGEPVVGHTGGPALADIVHLPERSLTVISLVNQRRFYPLLSKSIADLSLPSTERTPGIRDTRPELTAVFRATLQDAASGRVDSARFGAKGAGAIGFLQDFGNALLAAVGPIKGVELLAERPEGDETRRVYRVTFERRVQPWVARTARDGAILELRPDE</sequence>
<keyword evidence="1" id="KW-0732">Signal</keyword>
<feature type="signal peptide" evidence="1">
    <location>
        <begin position="1"/>
        <end position="21"/>
    </location>
</feature>
<reference evidence="3 4" key="1">
    <citation type="submission" date="2018-05" db="EMBL/GenBank/DDBJ databases">
        <authorList>
            <person name="Lanie J.A."/>
            <person name="Ng W.-L."/>
            <person name="Kazmierczak K.M."/>
            <person name="Andrzejewski T.M."/>
            <person name="Davidsen T.M."/>
            <person name="Wayne K.J."/>
            <person name="Tettelin H."/>
            <person name="Glass J.I."/>
            <person name="Rusch D."/>
            <person name="Podicherti R."/>
            <person name="Tsui H.-C.T."/>
            <person name="Winkler M.E."/>
        </authorList>
    </citation>
    <scope>NUCLEOTIDE SEQUENCE [LARGE SCALE GENOMIC DNA]</scope>
    <source>
        <strain evidence="3 4">BUT-10</strain>
    </source>
</reference>
<gene>
    <name evidence="3" type="ORF">DJ019_16640</name>
</gene>